<dbReference type="Proteomes" id="UP001202248">
    <property type="component" value="Unassembled WGS sequence"/>
</dbReference>
<dbReference type="InterPro" id="IPR017853">
    <property type="entry name" value="GH"/>
</dbReference>
<evidence type="ECO:0000256" key="6">
    <source>
        <dbReference type="SAM" id="SignalP"/>
    </source>
</evidence>
<comment type="catalytic activity">
    <reaction evidence="1">
        <text>Hydrolysis of terminal non-reducing N-acetyl-D-hexosamine residues in N-acetyl-beta-D-hexosaminides.</text>
        <dbReference type="EC" id="3.2.1.52"/>
    </reaction>
</comment>
<evidence type="ECO:0000313" key="8">
    <source>
        <dbReference type="EMBL" id="MCH5599846.1"/>
    </source>
</evidence>
<feature type="signal peptide" evidence="6">
    <location>
        <begin position="1"/>
        <end position="19"/>
    </location>
</feature>
<evidence type="ECO:0000313" key="9">
    <source>
        <dbReference type="Proteomes" id="UP001202248"/>
    </source>
</evidence>
<protein>
    <recommendedName>
        <fullName evidence="3">beta-N-acetylhexosaminidase</fullName>
        <ecNumber evidence="3">3.2.1.52</ecNumber>
    </recommendedName>
</protein>
<sequence>MIKYSFLLFSIACCFFAKAQTSGAQQWVDKTYKKLSPDERIAQLIIIRAYSNKGVETKVLNDVKKYNVGSICFFQGGPVRQAQLTNYYQSVAKTPILITIDGEYGLGMRLDSVTKYPYAMTLGAVADATLVYKTGKAIGEQHKRLGVHVDYAPVVDVNNNPNNPVIGFRSFGEDKYRVAKHGIAFMKGIQDAGVMASAKHFPGHGDVAVDSHLDLPVINKTRTQLEDLELYPFREMIKAGVQSVMVGHLSVPTIDNGKNRATSISKNAVNGLLRKDLGFEGLTFTDALEMKGVAKYFPGGAIAAEALIAGNDMLCLPESVPGTIKAVRDAIKKGRLSWEDIEQKTKKVLLAKYNLGLSSLQPVDLDNLLNDLNANTDEVRAQVAQKSLTLLKLANPSTFRNEFFSWPLKKIGK</sequence>
<feature type="domain" description="Glycoside hydrolase family 3 N-terminal" evidence="7">
    <location>
        <begin position="38"/>
        <end position="349"/>
    </location>
</feature>
<keyword evidence="5" id="KW-0326">Glycosidase</keyword>
<dbReference type="PRINTS" id="PR00133">
    <property type="entry name" value="GLHYDRLASE3"/>
</dbReference>
<evidence type="ECO:0000256" key="2">
    <source>
        <dbReference type="ARBA" id="ARBA00005336"/>
    </source>
</evidence>
<dbReference type="Pfam" id="PF00933">
    <property type="entry name" value="Glyco_hydro_3"/>
    <property type="match status" value="1"/>
</dbReference>
<dbReference type="SUPFAM" id="SSF51445">
    <property type="entry name" value="(Trans)glycosidases"/>
    <property type="match status" value="1"/>
</dbReference>
<reference evidence="8 9" key="1">
    <citation type="submission" date="2022-02" db="EMBL/GenBank/DDBJ databases">
        <authorList>
            <person name="Min J."/>
        </authorList>
    </citation>
    <scope>NUCLEOTIDE SEQUENCE [LARGE SCALE GENOMIC DNA]</scope>
    <source>
        <strain evidence="8 9">GR10-1</strain>
    </source>
</reference>
<dbReference type="PANTHER" id="PTHR30480">
    <property type="entry name" value="BETA-HEXOSAMINIDASE-RELATED"/>
    <property type="match status" value="1"/>
</dbReference>
<dbReference type="InterPro" id="IPR036962">
    <property type="entry name" value="Glyco_hydro_3_N_sf"/>
</dbReference>
<name>A0ABS9SNJ1_9BACT</name>
<evidence type="ECO:0000256" key="3">
    <source>
        <dbReference type="ARBA" id="ARBA00012663"/>
    </source>
</evidence>
<comment type="similarity">
    <text evidence="2">Belongs to the glycosyl hydrolase 3 family.</text>
</comment>
<feature type="chain" id="PRO_5046978351" description="beta-N-acetylhexosaminidase" evidence="6">
    <location>
        <begin position="20"/>
        <end position="413"/>
    </location>
</feature>
<evidence type="ECO:0000256" key="5">
    <source>
        <dbReference type="ARBA" id="ARBA00023295"/>
    </source>
</evidence>
<dbReference type="InterPro" id="IPR050226">
    <property type="entry name" value="NagZ_Beta-hexosaminidase"/>
</dbReference>
<dbReference type="InterPro" id="IPR001764">
    <property type="entry name" value="Glyco_hydro_3_N"/>
</dbReference>
<keyword evidence="9" id="KW-1185">Reference proteome</keyword>
<comment type="caution">
    <text evidence="8">The sequence shown here is derived from an EMBL/GenBank/DDBJ whole genome shotgun (WGS) entry which is preliminary data.</text>
</comment>
<evidence type="ECO:0000256" key="1">
    <source>
        <dbReference type="ARBA" id="ARBA00001231"/>
    </source>
</evidence>
<proteinExistence type="inferred from homology"/>
<dbReference type="EMBL" id="JAKWBL010000004">
    <property type="protein sequence ID" value="MCH5599846.1"/>
    <property type="molecule type" value="Genomic_DNA"/>
</dbReference>
<accession>A0ABS9SNJ1</accession>
<evidence type="ECO:0000259" key="7">
    <source>
        <dbReference type="Pfam" id="PF00933"/>
    </source>
</evidence>
<gene>
    <name evidence="8" type="ORF">MKP09_18975</name>
</gene>
<dbReference type="RefSeq" id="WP_240831874.1">
    <property type="nucleotide sequence ID" value="NZ_JAKWBL010000004.1"/>
</dbReference>
<dbReference type="EC" id="3.2.1.52" evidence="3"/>
<keyword evidence="6" id="KW-0732">Signal</keyword>
<organism evidence="8 9">
    <name type="scientific">Niabella ginsengisoli</name>
    <dbReference type="NCBI Taxonomy" id="522298"/>
    <lineage>
        <taxon>Bacteria</taxon>
        <taxon>Pseudomonadati</taxon>
        <taxon>Bacteroidota</taxon>
        <taxon>Chitinophagia</taxon>
        <taxon>Chitinophagales</taxon>
        <taxon>Chitinophagaceae</taxon>
        <taxon>Niabella</taxon>
    </lineage>
</organism>
<dbReference type="Gene3D" id="3.20.20.300">
    <property type="entry name" value="Glycoside hydrolase, family 3, N-terminal domain"/>
    <property type="match status" value="1"/>
</dbReference>
<evidence type="ECO:0000256" key="4">
    <source>
        <dbReference type="ARBA" id="ARBA00022801"/>
    </source>
</evidence>
<keyword evidence="4" id="KW-0378">Hydrolase</keyword>
<dbReference type="PANTHER" id="PTHR30480:SF13">
    <property type="entry name" value="BETA-HEXOSAMINIDASE"/>
    <property type="match status" value="1"/>
</dbReference>